<gene>
    <name evidence="3" type="primary">LOC112686634</name>
</gene>
<feature type="region of interest" description="Disordered" evidence="1">
    <location>
        <begin position="174"/>
        <end position="201"/>
    </location>
</feature>
<organism evidence="2 3">
    <name type="scientific">Sipha flava</name>
    <name type="common">yellow sugarcane aphid</name>
    <dbReference type="NCBI Taxonomy" id="143950"/>
    <lineage>
        <taxon>Eukaryota</taxon>
        <taxon>Metazoa</taxon>
        <taxon>Ecdysozoa</taxon>
        <taxon>Arthropoda</taxon>
        <taxon>Hexapoda</taxon>
        <taxon>Insecta</taxon>
        <taxon>Pterygota</taxon>
        <taxon>Neoptera</taxon>
        <taxon>Paraneoptera</taxon>
        <taxon>Hemiptera</taxon>
        <taxon>Sternorrhyncha</taxon>
        <taxon>Aphidomorpha</taxon>
        <taxon>Aphidoidea</taxon>
        <taxon>Aphididae</taxon>
        <taxon>Sipha</taxon>
    </lineage>
</organism>
<protein>
    <submittedName>
        <fullName evidence="3">Uncharacterized protein LOC112686634 isoform X1</fullName>
    </submittedName>
</protein>
<dbReference type="AlphaFoldDB" id="A0A8B8FV00"/>
<evidence type="ECO:0000256" key="1">
    <source>
        <dbReference type="SAM" id="MobiDB-lite"/>
    </source>
</evidence>
<proteinExistence type="predicted"/>
<sequence>MRARDRNDGPPTRLRDLIPGSRLATMLGDLRVPVSAVCDGDDTYEVNATVLGTDRAGRFDATESLEPWMLPETELEFLRCVAGRDDANYVEDFISNAEKNHWFGEKCLFLDLNSGKTILNRRTKLVLHCNPKPQEKTLNHRVLNASKPLKRTNYVLEEQTKPYNVYLNANNVPTYSETPADQRRNENRPAPAMHPRHQQQQSGIFIPAVRRPVLVYRPVAVVPCLPPGFVCQQNVWTGNFYRPFPVQRFPQPLSLPPPPMYFTWGPINNTQAPPSVVTAQQDYICSHKITYSHTDNQQKPYEKNEFVDDECINKIVSTIETKDKNALRSFLLLLKSVYPKKLEEFDKIMTLMDYINSQLPM</sequence>
<dbReference type="GeneID" id="112686634"/>
<dbReference type="Proteomes" id="UP000694846">
    <property type="component" value="Unplaced"/>
</dbReference>
<dbReference type="RefSeq" id="XP_025414799.1">
    <property type="nucleotide sequence ID" value="XM_025559014.1"/>
</dbReference>
<accession>A0A8B8FV00</accession>
<evidence type="ECO:0000313" key="2">
    <source>
        <dbReference type="Proteomes" id="UP000694846"/>
    </source>
</evidence>
<reference evidence="3" key="1">
    <citation type="submission" date="2025-08" db="UniProtKB">
        <authorList>
            <consortium name="RefSeq"/>
        </authorList>
    </citation>
    <scope>IDENTIFICATION</scope>
    <source>
        <tissue evidence="3">Whole body</tissue>
    </source>
</reference>
<dbReference type="OrthoDB" id="6598508at2759"/>
<evidence type="ECO:0000313" key="3">
    <source>
        <dbReference type="RefSeq" id="XP_025414799.1"/>
    </source>
</evidence>
<keyword evidence="2" id="KW-1185">Reference proteome</keyword>
<name>A0A8B8FV00_9HEMI</name>